<feature type="transmembrane region" description="Helical" evidence="1">
    <location>
        <begin position="177"/>
        <end position="202"/>
    </location>
</feature>
<feature type="transmembrane region" description="Helical" evidence="1">
    <location>
        <begin position="127"/>
        <end position="149"/>
    </location>
</feature>
<keyword evidence="1" id="KW-0812">Transmembrane</keyword>
<dbReference type="RefSeq" id="WP_070730097.1">
    <property type="nucleotide sequence ID" value="NZ_MDZB01000147.1"/>
</dbReference>
<keyword evidence="3" id="KW-1185">Reference proteome</keyword>
<keyword evidence="1" id="KW-0472">Membrane</keyword>
<keyword evidence="1" id="KW-1133">Transmembrane helix</keyword>
<comment type="caution">
    <text evidence="2">The sequence shown here is derived from an EMBL/GenBank/DDBJ whole genome shotgun (WGS) entry which is preliminary data.</text>
</comment>
<organism evidence="2 3">
    <name type="scientific">Hymenobacter lapidarius</name>
    <dbReference type="NCBI Taxonomy" id="1908237"/>
    <lineage>
        <taxon>Bacteria</taxon>
        <taxon>Pseudomonadati</taxon>
        <taxon>Bacteroidota</taxon>
        <taxon>Cytophagia</taxon>
        <taxon>Cytophagales</taxon>
        <taxon>Hymenobacteraceae</taxon>
        <taxon>Hymenobacter</taxon>
    </lineage>
</organism>
<dbReference type="InterPro" id="IPR021913">
    <property type="entry name" value="DUF3526"/>
</dbReference>
<evidence type="ECO:0008006" key="4">
    <source>
        <dbReference type="Google" id="ProtNLM"/>
    </source>
</evidence>
<accession>A0A1G1SUX0</accession>
<feature type="transmembrane region" description="Helical" evidence="1">
    <location>
        <begin position="20"/>
        <end position="42"/>
    </location>
</feature>
<dbReference type="AlphaFoldDB" id="A0A1G1SUX0"/>
<feature type="transmembrane region" description="Helical" evidence="1">
    <location>
        <begin position="214"/>
        <end position="239"/>
    </location>
</feature>
<evidence type="ECO:0000256" key="1">
    <source>
        <dbReference type="SAM" id="Phobius"/>
    </source>
</evidence>
<dbReference type="OrthoDB" id="184009at2"/>
<dbReference type="Proteomes" id="UP000176294">
    <property type="component" value="Unassembled WGS sequence"/>
</dbReference>
<protein>
    <recommendedName>
        <fullName evidence="4">ABC transporter permease</fullName>
    </recommendedName>
</protein>
<sequence>MILRRIIGKEILQAIRNRQVLLFGLVVAALLLAASAVGYVSFDRQRAQMARAQQERRAEWLGQGEKHPHIATHFGTFVFKPKTGLSFFDYGLEAYTGTSVYLEAHFQHEFMFRPAQDHSALIRFGELSGALVLQVLLPLLIIFLCFGAFTQEKESGTLRLALSQGVSRRQLAWGKVLAYYSIVLALLVPTLTVALGGAFWQAGLPWTGDLARRLALLAAGYAGYFFGFVCLGVLVSAWARSSRNALLALLTVWIGFVIILPKTTAALGDNLHPLPAMQAYQQGISRDVDHGLPGDTTKAGRSARLVRATLRQYRADSVQQLPLNVEWVTAQAGEDYLDRVQTLHRDSLRQTLERQNRLSSYASFVDPFLALRNLSMALTGTDLYASLDFQRQAGAYRLGLIRTLHADAAKNSKYGQFFEYHPGQSLWASVPDFSYRLPAVGPALRPYGLEIGALLLWVLGLPLALHLSVHRFPL</sequence>
<dbReference type="STRING" id="1908237.BEN47_18535"/>
<dbReference type="PANTHER" id="PTHR43471">
    <property type="entry name" value="ABC TRANSPORTER PERMEASE"/>
    <property type="match status" value="1"/>
</dbReference>
<gene>
    <name evidence="2" type="ORF">BEN47_18535</name>
</gene>
<dbReference type="Pfam" id="PF12040">
    <property type="entry name" value="DUF3526"/>
    <property type="match status" value="1"/>
</dbReference>
<feature type="transmembrane region" description="Helical" evidence="1">
    <location>
        <begin position="451"/>
        <end position="469"/>
    </location>
</feature>
<dbReference type="EMBL" id="MDZB01000147">
    <property type="protein sequence ID" value="OGX82405.1"/>
    <property type="molecule type" value="Genomic_DNA"/>
</dbReference>
<proteinExistence type="predicted"/>
<name>A0A1G1SUX0_9BACT</name>
<feature type="transmembrane region" description="Helical" evidence="1">
    <location>
        <begin position="246"/>
        <end position="267"/>
    </location>
</feature>
<dbReference type="PANTHER" id="PTHR43471:SF1">
    <property type="entry name" value="ABC TRANSPORTER PERMEASE PROTEIN NOSY-RELATED"/>
    <property type="match status" value="1"/>
</dbReference>
<reference evidence="2 3" key="1">
    <citation type="submission" date="2016-08" db="EMBL/GenBank/DDBJ databases">
        <title>Hymenobacter coccineus sp. nov., Hymenobacter lapidarius sp. nov. and Hymenobacter glacialis sp. nov., isolated from Antarctic soil.</title>
        <authorList>
            <person name="Sedlacek I."/>
            <person name="Kralova S."/>
            <person name="Kyrova K."/>
            <person name="Maslanova I."/>
            <person name="Stankova E."/>
            <person name="Vrbovska V."/>
            <person name="Nemec M."/>
            <person name="Bartak M."/>
            <person name="Svec P."/>
            <person name="Busse H.-J."/>
            <person name="Pantucek R."/>
        </authorList>
    </citation>
    <scope>NUCLEOTIDE SEQUENCE [LARGE SCALE GENOMIC DNA]</scope>
    <source>
        <strain evidence="2 3">CCM 8643</strain>
    </source>
</reference>
<evidence type="ECO:0000313" key="2">
    <source>
        <dbReference type="EMBL" id="OGX82405.1"/>
    </source>
</evidence>
<evidence type="ECO:0000313" key="3">
    <source>
        <dbReference type="Proteomes" id="UP000176294"/>
    </source>
</evidence>